<keyword evidence="1" id="KW-0472">Membrane</keyword>
<protein>
    <submittedName>
        <fullName evidence="2">HAMP domain-containing protein</fullName>
    </submittedName>
</protein>
<feature type="transmembrane region" description="Helical" evidence="1">
    <location>
        <begin position="34"/>
        <end position="55"/>
    </location>
</feature>
<comment type="caution">
    <text evidence="2">The sequence shown here is derived from an EMBL/GenBank/DDBJ whole genome shotgun (WGS) entry which is preliminary data.</text>
</comment>
<sequence length="133" mass="14476">MRQKIFVAALVLISAAYCWGLGWIAWGFLRAGGALGYGLALGIVILLALTLWVIWREVLFGLRAAGLSRRYSPPAQAVDGDPRAEFEAARGAVLSGGDQDWAAWFRLALAYDALRDRKGARMATRHAIDADQS</sequence>
<keyword evidence="1" id="KW-0812">Transmembrane</keyword>
<proteinExistence type="predicted"/>
<keyword evidence="3" id="KW-1185">Reference proteome</keyword>
<dbReference type="EMBL" id="JAGIOD010000001">
    <property type="protein sequence ID" value="MBP2382156.1"/>
    <property type="molecule type" value="Genomic_DNA"/>
</dbReference>
<evidence type="ECO:0000256" key="1">
    <source>
        <dbReference type="SAM" id="Phobius"/>
    </source>
</evidence>
<reference evidence="2 3" key="1">
    <citation type="submission" date="2021-03" db="EMBL/GenBank/DDBJ databases">
        <title>Sequencing the genomes of 1000 actinobacteria strains.</title>
        <authorList>
            <person name="Klenk H.-P."/>
        </authorList>
    </citation>
    <scope>NUCLEOTIDE SEQUENCE [LARGE SCALE GENOMIC DNA]</scope>
    <source>
        <strain evidence="2 3">DSM 14566</strain>
    </source>
</reference>
<accession>A0ABS4X194</accession>
<gene>
    <name evidence="2" type="ORF">JOF43_002113</name>
</gene>
<evidence type="ECO:0000313" key="3">
    <source>
        <dbReference type="Proteomes" id="UP001519290"/>
    </source>
</evidence>
<keyword evidence="1" id="KW-1133">Transmembrane helix</keyword>
<name>A0ABS4X194_9MICO</name>
<dbReference type="Proteomes" id="UP001519290">
    <property type="component" value="Unassembled WGS sequence"/>
</dbReference>
<dbReference type="RefSeq" id="WP_209901823.1">
    <property type="nucleotide sequence ID" value="NZ_BAAAJW010000003.1"/>
</dbReference>
<evidence type="ECO:0000313" key="2">
    <source>
        <dbReference type="EMBL" id="MBP2382156.1"/>
    </source>
</evidence>
<organism evidence="2 3">
    <name type="scientific">Brachybacterium sacelli</name>
    <dbReference type="NCBI Taxonomy" id="173364"/>
    <lineage>
        <taxon>Bacteria</taxon>
        <taxon>Bacillati</taxon>
        <taxon>Actinomycetota</taxon>
        <taxon>Actinomycetes</taxon>
        <taxon>Micrococcales</taxon>
        <taxon>Dermabacteraceae</taxon>
        <taxon>Brachybacterium</taxon>
    </lineage>
</organism>